<organism evidence="1 2">
    <name type="scientific">Plakobranchus ocellatus</name>
    <dbReference type="NCBI Taxonomy" id="259542"/>
    <lineage>
        <taxon>Eukaryota</taxon>
        <taxon>Metazoa</taxon>
        <taxon>Spiralia</taxon>
        <taxon>Lophotrochozoa</taxon>
        <taxon>Mollusca</taxon>
        <taxon>Gastropoda</taxon>
        <taxon>Heterobranchia</taxon>
        <taxon>Euthyneura</taxon>
        <taxon>Panpulmonata</taxon>
        <taxon>Sacoglossa</taxon>
        <taxon>Placobranchoidea</taxon>
        <taxon>Plakobranchidae</taxon>
        <taxon>Plakobranchus</taxon>
    </lineage>
</organism>
<dbReference type="AlphaFoldDB" id="A0AAV3Y7W7"/>
<keyword evidence="2" id="KW-1185">Reference proteome</keyword>
<comment type="caution">
    <text evidence="1">The sequence shown here is derived from an EMBL/GenBank/DDBJ whole genome shotgun (WGS) entry which is preliminary data.</text>
</comment>
<sequence>MLPRRSPENGTRRAPNVSKTFHVKIFLPNKNHDPDDKKAAEIDLSTAVACHCSMMTIDHVGEVIVTVKEVVSKKSSYIALKMCSNNKYHFISNQRRF</sequence>
<gene>
    <name evidence="1" type="ORF">PoB_000469400</name>
</gene>
<proteinExistence type="predicted"/>
<dbReference type="Proteomes" id="UP000735302">
    <property type="component" value="Unassembled WGS sequence"/>
</dbReference>
<reference evidence="1 2" key="1">
    <citation type="journal article" date="2021" name="Elife">
        <title>Chloroplast acquisition without the gene transfer in kleptoplastic sea slugs, Plakobranchus ocellatus.</title>
        <authorList>
            <person name="Maeda T."/>
            <person name="Takahashi S."/>
            <person name="Yoshida T."/>
            <person name="Shimamura S."/>
            <person name="Takaki Y."/>
            <person name="Nagai Y."/>
            <person name="Toyoda A."/>
            <person name="Suzuki Y."/>
            <person name="Arimoto A."/>
            <person name="Ishii H."/>
            <person name="Satoh N."/>
            <person name="Nishiyama T."/>
            <person name="Hasebe M."/>
            <person name="Maruyama T."/>
            <person name="Minagawa J."/>
            <person name="Obokata J."/>
            <person name="Shigenobu S."/>
        </authorList>
    </citation>
    <scope>NUCLEOTIDE SEQUENCE [LARGE SCALE GENOMIC DNA]</scope>
</reference>
<name>A0AAV3Y7W7_9GAST</name>
<evidence type="ECO:0000313" key="1">
    <source>
        <dbReference type="EMBL" id="GFN78188.1"/>
    </source>
</evidence>
<accession>A0AAV3Y7W7</accession>
<protein>
    <submittedName>
        <fullName evidence="1">Uncharacterized protein</fullName>
    </submittedName>
</protein>
<dbReference type="EMBL" id="BLXT01000588">
    <property type="protein sequence ID" value="GFN78188.1"/>
    <property type="molecule type" value="Genomic_DNA"/>
</dbReference>
<evidence type="ECO:0000313" key="2">
    <source>
        <dbReference type="Proteomes" id="UP000735302"/>
    </source>
</evidence>